<keyword evidence="1" id="KW-1133">Transmembrane helix</keyword>
<dbReference type="RefSeq" id="WP_072576837.1">
    <property type="nucleotide sequence ID" value="NZ_LWHB01000107.1"/>
</dbReference>
<accession>A0A380MSR9</accession>
<keyword evidence="1" id="KW-0812">Transmembrane</keyword>
<gene>
    <name evidence="2" type="ORF">NCTC13337_01528</name>
</gene>
<evidence type="ECO:0000313" key="2">
    <source>
        <dbReference type="EMBL" id="SUO95669.1"/>
    </source>
</evidence>
<organism evidence="2 3">
    <name type="scientific">Suttonella ornithocola</name>
    <dbReference type="NCBI Taxonomy" id="279832"/>
    <lineage>
        <taxon>Bacteria</taxon>
        <taxon>Pseudomonadati</taxon>
        <taxon>Pseudomonadota</taxon>
        <taxon>Gammaproteobacteria</taxon>
        <taxon>Cardiobacteriales</taxon>
        <taxon>Cardiobacteriaceae</taxon>
        <taxon>Suttonella</taxon>
    </lineage>
</organism>
<dbReference type="EMBL" id="UHIC01000001">
    <property type="protein sequence ID" value="SUO95669.1"/>
    <property type="molecule type" value="Genomic_DNA"/>
</dbReference>
<feature type="transmembrane region" description="Helical" evidence="1">
    <location>
        <begin position="57"/>
        <end position="79"/>
    </location>
</feature>
<name>A0A380MSR9_9GAMM</name>
<keyword evidence="1" id="KW-0472">Membrane</keyword>
<evidence type="ECO:0000313" key="3">
    <source>
        <dbReference type="Proteomes" id="UP000254601"/>
    </source>
</evidence>
<keyword evidence="3" id="KW-1185">Reference proteome</keyword>
<dbReference type="Proteomes" id="UP000254601">
    <property type="component" value="Unassembled WGS sequence"/>
</dbReference>
<reference evidence="2 3" key="1">
    <citation type="submission" date="2018-06" db="EMBL/GenBank/DDBJ databases">
        <authorList>
            <consortium name="Pathogen Informatics"/>
            <person name="Doyle S."/>
        </authorList>
    </citation>
    <scope>NUCLEOTIDE SEQUENCE [LARGE SCALE GENOMIC DNA]</scope>
    <source>
        <strain evidence="2 3">NCTC13337</strain>
    </source>
</reference>
<evidence type="ECO:0000256" key="1">
    <source>
        <dbReference type="SAM" id="Phobius"/>
    </source>
</evidence>
<dbReference type="OrthoDB" id="9781481at2"/>
<evidence type="ECO:0008006" key="4">
    <source>
        <dbReference type="Google" id="ProtNLM"/>
    </source>
</evidence>
<proteinExistence type="predicted"/>
<protein>
    <recommendedName>
        <fullName evidence="4">EVE domain-containing protein</fullName>
    </recommendedName>
</protein>
<sequence length="151" mass="17530">MTTKQFAHMQMFPTDSQDYYASNVPWILEQKGFIGLGEWEGGEKQINDFKKLKYGDIVLIHTGAMAIALVQIIGGHYFVSQDEDPDERTEWINNRMPIRVLDWNIGNLRAEVPKVRGTIEINSPSAQTYQYIQEWFTQIKENYQSRGLEIV</sequence>
<dbReference type="AlphaFoldDB" id="A0A380MSR9"/>